<dbReference type="InterPro" id="IPR045851">
    <property type="entry name" value="AMP-bd_C_sf"/>
</dbReference>
<dbReference type="PANTHER" id="PTHR43201">
    <property type="entry name" value="ACYL-COA SYNTHETASE"/>
    <property type="match status" value="1"/>
</dbReference>
<accession>A0AAE9Y8I5</accession>
<dbReference type="Pfam" id="PF00501">
    <property type="entry name" value="AMP-binding"/>
    <property type="match status" value="1"/>
</dbReference>
<dbReference type="Gene3D" id="3.40.50.12780">
    <property type="entry name" value="N-terminal domain of ligase-like"/>
    <property type="match status" value="1"/>
</dbReference>
<dbReference type="PROSITE" id="PS00455">
    <property type="entry name" value="AMP_BINDING"/>
    <property type="match status" value="1"/>
</dbReference>
<keyword evidence="6" id="KW-1185">Reference proteome</keyword>
<protein>
    <submittedName>
        <fullName evidence="5">AMP-binding protein</fullName>
    </submittedName>
</protein>
<evidence type="ECO:0000256" key="1">
    <source>
        <dbReference type="ARBA" id="ARBA00006432"/>
    </source>
</evidence>
<sequence>MYPEAHATSTPDKPAVIMGGSGEVVTYRQMDERSNQLARLWRLHGLQPGDHVAIFSENQARYLEVMWAALRSGLYVTTVNSFLSAEEVAYILNDSGARSLVTTTAKADVAAAALGDAPEVTLPLLIGDPDPRFEPYVAAISTMSTSRLEDEPAGEMMLYSSGTTGRPKGIKRPLSGKAIDEGLMISGLVGGVFGMDADTVYLSPAPLYHSAPIGFNLGVQSLGGTAVVMESYHPLDALRLIEEHRASHSQWVPTMFVRMLKLDAEDRQRYDVSSMQVAVHAAAPCPLAVKRQMMEWWGPVLWEYYAGTELNGFCLVRPEEWLERPGTVGKPLIGEIHILDDDGKGLPPGEAGTIYFGGGPPYEYHNAPEKTESSKDPGGHGWTTLGDVGYLDDDRWLFLTDRKAFMIISGGVNVYPQEIEDCLVMHPKVADVAVFGIPDDEMGEQVMAAVQPAEGVKAGTELEAELRSFAREHIAGYKVPRRYQFLDELPRLPTGKLYKRKLRDQYWLDHERRI</sequence>
<evidence type="ECO:0000259" key="3">
    <source>
        <dbReference type="Pfam" id="PF00501"/>
    </source>
</evidence>
<evidence type="ECO:0000313" key="5">
    <source>
        <dbReference type="EMBL" id="WCO66284.1"/>
    </source>
</evidence>
<dbReference type="SUPFAM" id="SSF56801">
    <property type="entry name" value="Acetyl-CoA synthetase-like"/>
    <property type="match status" value="1"/>
</dbReference>
<dbReference type="PANTHER" id="PTHR43201:SF5">
    <property type="entry name" value="MEDIUM-CHAIN ACYL-COA LIGASE ACSF2, MITOCHONDRIAL"/>
    <property type="match status" value="1"/>
</dbReference>
<dbReference type="GO" id="GO:0031956">
    <property type="term" value="F:medium-chain fatty acid-CoA ligase activity"/>
    <property type="evidence" value="ECO:0007669"/>
    <property type="project" value="TreeGrafter"/>
</dbReference>
<reference evidence="5" key="1">
    <citation type="submission" date="2023-01" db="EMBL/GenBank/DDBJ databases">
        <title>The diversity of Class Acidimicrobiia in South China Sea sediment environments and the proposal of Iamia marina sp. nov., a novel species of the genus Iamia.</title>
        <authorList>
            <person name="He Y."/>
            <person name="Tian X."/>
        </authorList>
    </citation>
    <scope>NUCLEOTIDE SEQUENCE</scope>
    <source>
        <strain evidence="5">DSM 19957</strain>
    </source>
</reference>
<dbReference type="RefSeq" id="WP_272735807.1">
    <property type="nucleotide sequence ID" value="NZ_CP116942.1"/>
</dbReference>
<name>A0AAE9Y8I5_9ACTN</name>
<dbReference type="AlphaFoldDB" id="A0AAE9Y8I5"/>
<dbReference type="Pfam" id="PF13193">
    <property type="entry name" value="AMP-binding_C"/>
    <property type="match status" value="1"/>
</dbReference>
<feature type="domain" description="AMP-dependent synthetase/ligase" evidence="3">
    <location>
        <begin position="4"/>
        <end position="358"/>
    </location>
</feature>
<organism evidence="5 6">
    <name type="scientific">Iamia majanohamensis</name>
    <dbReference type="NCBI Taxonomy" id="467976"/>
    <lineage>
        <taxon>Bacteria</taxon>
        <taxon>Bacillati</taxon>
        <taxon>Actinomycetota</taxon>
        <taxon>Acidimicrobiia</taxon>
        <taxon>Acidimicrobiales</taxon>
        <taxon>Iamiaceae</taxon>
        <taxon>Iamia</taxon>
    </lineage>
</organism>
<dbReference type="InterPro" id="IPR025110">
    <property type="entry name" value="AMP-bd_C"/>
</dbReference>
<dbReference type="Gene3D" id="3.30.300.30">
    <property type="match status" value="1"/>
</dbReference>
<evidence type="ECO:0000313" key="6">
    <source>
        <dbReference type="Proteomes" id="UP001216390"/>
    </source>
</evidence>
<feature type="domain" description="AMP-binding enzyme C-terminal" evidence="4">
    <location>
        <begin position="418"/>
        <end position="496"/>
    </location>
</feature>
<dbReference type="InterPro" id="IPR042099">
    <property type="entry name" value="ANL_N_sf"/>
</dbReference>
<dbReference type="GO" id="GO:0006631">
    <property type="term" value="P:fatty acid metabolic process"/>
    <property type="evidence" value="ECO:0007669"/>
    <property type="project" value="TreeGrafter"/>
</dbReference>
<evidence type="ECO:0000259" key="4">
    <source>
        <dbReference type="Pfam" id="PF13193"/>
    </source>
</evidence>
<proteinExistence type="inferred from homology"/>
<evidence type="ECO:0000256" key="2">
    <source>
        <dbReference type="ARBA" id="ARBA00022598"/>
    </source>
</evidence>
<comment type="similarity">
    <text evidence="1">Belongs to the ATP-dependent AMP-binding enzyme family.</text>
</comment>
<dbReference type="InterPro" id="IPR020845">
    <property type="entry name" value="AMP-binding_CS"/>
</dbReference>
<keyword evidence="2" id="KW-0436">Ligase</keyword>
<dbReference type="InterPro" id="IPR000873">
    <property type="entry name" value="AMP-dep_synth/lig_dom"/>
</dbReference>
<gene>
    <name evidence="5" type="ORF">PO878_17425</name>
</gene>
<dbReference type="Proteomes" id="UP001216390">
    <property type="component" value="Chromosome"/>
</dbReference>
<dbReference type="KEGG" id="ima:PO878_17425"/>
<dbReference type="EMBL" id="CP116942">
    <property type="protein sequence ID" value="WCO66284.1"/>
    <property type="molecule type" value="Genomic_DNA"/>
</dbReference>